<dbReference type="PROSITE" id="PS00580">
    <property type="entry name" value="RIBOSOMAL_L32E"/>
    <property type="match status" value="1"/>
</dbReference>
<dbReference type="Pfam" id="PF01655">
    <property type="entry name" value="Ribosomal_L32e"/>
    <property type="match status" value="1"/>
</dbReference>
<feature type="domain" description="SAP" evidence="6">
    <location>
        <begin position="4"/>
        <end position="38"/>
    </location>
</feature>
<reference evidence="7" key="1">
    <citation type="journal article" date="2008" name="ISME J.">
        <title>Hindsight in the relative abundance, metabolic potential and genome dynamics of uncultivated marine archaea from comparative metagenomic analyses of bathypelagic plankton of different oceanic regions.</title>
        <authorList>
            <person name="Martin-Cuadrado A.B."/>
            <person name="Rodriguez-Valera F."/>
            <person name="Moreira D."/>
            <person name="Alba J.C."/>
            <person name="Ivars-Martinez E."/>
            <person name="Henn M.R."/>
            <person name="Talla E."/>
            <person name="Lopez-Garcia P."/>
        </authorList>
    </citation>
    <scope>NUCLEOTIDE SEQUENCE</scope>
</reference>
<dbReference type="AlphaFoldDB" id="B3V6U1"/>
<name>B3V6U1_9ARCH</name>
<proteinExistence type="inferred from homology"/>
<evidence type="ECO:0000313" key="7">
    <source>
        <dbReference type="EMBL" id="ACF10015.1"/>
    </source>
</evidence>
<dbReference type="CDD" id="cd00513">
    <property type="entry name" value="Ribosomal_L32_L32e"/>
    <property type="match status" value="1"/>
</dbReference>
<dbReference type="GO" id="GO:0006412">
    <property type="term" value="P:translation"/>
    <property type="evidence" value="ECO:0007669"/>
    <property type="project" value="UniProtKB-UniRule"/>
</dbReference>
<dbReference type="InterPro" id="IPR023654">
    <property type="entry name" value="Ribosomal_eL32_arc"/>
</dbReference>
<evidence type="ECO:0000256" key="1">
    <source>
        <dbReference type="ARBA" id="ARBA00008431"/>
    </source>
</evidence>
<dbReference type="PANTHER" id="PTHR23413:SF1">
    <property type="entry name" value="RIBOSOMAL PROTEIN L32"/>
    <property type="match status" value="1"/>
</dbReference>
<dbReference type="SUPFAM" id="SSF52042">
    <property type="entry name" value="Ribosomal protein L32e"/>
    <property type="match status" value="1"/>
</dbReference>
<dbReference type="InterPro" id="IPR001515">
    <property type="entry name" value="Ribosomal_eL32"/>
</dbReference>
<dbReference type="Gene3D" id="1.10.720.30">
    <property type="entry name" value="SAP domain"/>
    <property type="match status" value="1"/>
</dbReference>
<evidence type="ECO:0000256" key="2">
    <source>
        <dbReference type="ARBA" id="ARBA00022980"/>
    </source>
</evidence>
<dbReference type="InterPro" id="IPR036361">
    <property type="entry name" value="SAP_dom_sf"/>
</dbReference>
<evidence type="ECO:0000256" key="5">
    <source>
        <dbReference type="HAMAP-Rule" id="MF_00810"/>
    </source>
</evidence>
<dbReference type="HAMAP" id="MF_00810">
    <property type="entry name" value="Ribosomal_eL32"/>
    <property type="match status" value="1"/>
</dbReference>
<dbReference type="SMART" id="SM01393">
    <property type="entry name" value="Ribosomal_L32e"/>
    <property type="match status" value="1"/>
</dbReference>
<sequence>MVEYEEMTVAQLKDVLRERELPVSGKKAELIARLQEADDAAEEEFSDEVDEEFTDEVDEDFDEDDEFFDDEWDDFHVARQKPVLDESTISDIEVLNAQKKKQPAFRRQEWFRYRRLSKTGWRKPKGMQSKQRMNLKYRSPMARIGYRKIASVRGLHPSGFEEVHVHKPSDLEGIDPERQAVRIGSRVGNRKRAQIHDRADDLGLRILNRRRIERRGDLL</sequence>
<dbReference type="EMBL" id="EU686643">
    <property type="protein sequence ID" value="ACF10015.1"/>
    <property type="molecule type" value="Genomic_DNA"/>
</dbReference>
<dbReference type="SMART" id="SM00513">
    <property type="entry name" value="SAP"/>
    <property type="match status" value="1"/>
</dbReference>
<dbReference type="PROSITE" id="PS50800">
    <property type="entry name" value="SAP"/>
    <property type="match status" value="1"/>
</dbReference>
<keyword evidence="3 5" id="KW-0687">Ribonucleoprotein</keyword>
<dbReference type="GO" id="GO:0003735">
    <property type="term" value="F:structural constituent of ribosome"/>
    <property type="evidence" value="ECO:0007669"/>
    <property type="project" value="InterPro"/>
</dbReference>
<evidence type="ECO:0000259" key="6">
    <source>
        <dbReference type="PROSITE" id="PS50800"/>
    </source>
</evidence>
<dbReference type="InterPro" id="IPR003034">
    <property type="entry name" value="SAP_dom"/>
</dbReference>
<protein>
    <recommendedName>
        <fullName evidence="4 5">Large ribosomal subunit protein eL32</fullName>
    </recommendedName>
</protein>
<comment type="similarity">
    <text evidence="1 5">Belongs to the eukaryotic ribosomal protein eL32 family.</text>
</comment>
<organism evidence="7">
    <name type="scientific">uncultured marine group II euryarchaeote AD1000-18-D2</name>
    <dbReference type="NCBI Taxonomy" id="526635"/>
    <lineage>
        <taxon>Archaea</taxon>
        <taxon>Methanobacteriati</taxon>
        <taxon>Thermoplasmatota</taxon>
        <taxon>Candidatus Poseidoniia</taxon>
        <taxon>Candidatus Poseidoniales</taxon>
        <taxon>environmental samples</taxon>
    </lineage>
</organism>
<keyword evidence="2 5" id="KW-0689">Ribosomal protein</keyword>
<dbReference type="SUPFAM" id="SSF68906">
    <property type="entry name" value="SAP domain"/>
    <property type="match status" value="1"/>
</dbReference>
<dbReference type="Pfam" id="PF02037">
    <property type="entry name" value="SAP"/>
    <property type="match status" value="1"/>
</dbReference>
<dbReference type="InterPro" id="IPR036351">
    <property type="entry name" value="Ribosomal_eL32_sf"/>
</dbReference>
<dbReference type="GO" id="GO:0022625">
    <property type="term" value="C:cytosolic large ribosomal subunit"/>
    <property type="evidence" value="ECO:0007669"/>
    <property type="project" value="TreeGrafter"/>
</dbReference>
<evidence type="ECO:0000256" key="3">
    <source>
        <dbReference type="ARBA" id="ARBA00023274"/>
    </source>
</evidence>
<dbReference type="InterPro" id="IPR018263">
    <property type="entry name" value="Ribosomal_eL32_CS"/>
</dbReference>
<dbReference type="PANTHER" id="PTHR23413">
    <property type="entry name" value="60S RIBOSOMAL PROTEIN L32 AND DNA-DIRECTED RNA POLYMERASE II, SUBUNIT N"/>
    <property type="match status" value="1"/>
</dbReference>
<reference evidence="7" key="2">
    <citation type="submission" date="2008-08" db="EMBL/GenBank/DDBJ databases">
        <authorList>
            <person name="Martin-Cuadrado A.-B."/>
            <person name="Rodriguez-Valera F."/>
            <person name="Moreira D."/>
            <person name="Alba J.-C."/>
            <person name="Ivars-Martinez E."/>
            <person name="Henn M.R."/>
            <person name="Talla E."/>
            <person name="Lopez-Garcia P."/>
        </authorList>
    </citation>
    <scope>NUCLEOTIDE SEQUENCE</scope>
</reference>
<accession>B3V6U1</accession>
<gene>
    <name evidence="5" type="primary">rpl32e</name>
</gene>
<evidence type="ECO:0000256" key="4">
    <source>
        <dbReference type="ARBA" id="ARBA00035229"/>
    </source>
</evidence>
<dbReference type="NCBIfam" id="NF006332">
    <property type="entry name" value="PRK08562.1"/>
    <property type="match status" value="1"/>
</dbReference>